<reference evidence="3" key="1">
    <citation type="journal article" date="2019" name="Int. J. Syst. Evol. Microbiol.">
        <title>The Global Catalogue of Microorganisms (GCM) 10K type strain sequencing project: providing services to taxonomists for standard genome sequencing and annotation.</title>
        <authorList>
            <consortium name="The Broad Institute Genomics Platform"/>
            <consortium name="The Broad Institute Genome Sequencing Center for Infectious Disease"/>
            <person name="Wu L."/>
            <person name="Ma J."/>
        </authorList>
    </citation>
    <scope>NUCLEOTIDE SEQUENCE [LARGE SCALE GENOMIC DNA]</scope>
    <source>
        <strain evidence="3">CGMCC 1.12479</strain>
    </source>
</reference>
<comment type="caution">
    <text evidence="2">The sequence shown here is derived from an EMBL/GenBank/DDBJ whole genome shotgun (WGS) entry which is preliminary data.</text>
</comment>
<dbReference type="RefSeq" id="WP_188443546.1">
    <property type="nucleotide sequence ID" value="NZ_BMFD01000010.1"/>
</dbReference>
<protein>
    <submittedName>
        <fullName evidence="2">Membrane protein</fullName>
    </submittedName>
</protein>
<feature type="chain" id="PRO_5046297810" evidence="1">
    <location>
        <begin position="20"/>
        <end position="339"/>
    </location>
</feature>
<keyword evidence="3" id="KW-1185">Reference proteome</keyword>
<dbReference type="InterPro" id="IPR019861">
    <property type="entry name" value="PorP/SprF_Bacteroidetes"/>
</dbReference>
<keyword evidence="1" id="KW-0732">Signal</keyword>
<dbReference type="EMBL" id="BMFD01000010">
    <property type="protein sequence ID" value="GGC46325.1"/>
    <property type="molecule type" value="Genomic_DNA"/>
</dbReference>
<dbReference type="NCBIfam" id="TIGR03519">
    <property type="entry name" value="T9SS_PorP_fam"/>
    <property type="match status" value="1"/>
</dbReference>
<name>A0ABQ1MWK5_9BACT</name>
<accession>A0ABQ1MWK5</accession>
<proteinExistence type="predicted"/>
<evidence type="ECO:0000256" key="1">
    <source>
        <dbReference type="SAM" id="SignalP"/>
    </source>
</evidence>
<feature type="signal peptide" evidence="1">
    <location>
        <begin position="1"/>
        <end position="19"/>
    </location>
</feature>
<evidence type="ECO:0000313" key="3">
    <source>
        <dbReference type="Proteomes" id="UP000635885"/>
    </source>
</evidence>
<dbReference type="Pfam" id="PF11751">
    <property type="entry name" value="PorP_SprF"/>
    <property type="match status" value="1"/>
</dbReference>
<gene>
    <name evidence="2" type="ORF">GCM10010993_26150</name>
</gene>
<dbReference type="Proteomes" id="UP000635885">
    <property type="component" value="Unassembled WGS sequence"/>
</dbReference>
<evidence type="ECO:0000313" key="2">
    <source>
        <dbReference type="EMBL" id="GGC46325.1"/>
    </source>
</evidence>
<organism evidence="2 3">
    <name type="scientific">Belliella aquatica</name>
    <dbReference type="NCBI Taxonomy" id="1323734"/>
    <lineage>
        <taxon>Bacteria</taxon>
        <taxon>Pseudomonadati</taxon>
        <taxon>Bacteroidota</taxon>
        <taxon>Cytophagia</taxon>
        <taxon>Cytophagales</taxon>
        <taxon>Cyclobacteriaceae</taxon>
        <taxon>Belliella</taxon>
    </lineage>
</organism>
<sequence>MMRNVLTIIFMFLSFMAKSQDVQFSQFYAASMYLNPAFTGSSEMTRVGFNFRNQWPSLNQTFVVFSAYADHFIDSKNSGIGIIVNGSKESLTGFQNNEIGLLYSYRLRVGENGFLHMGAQGSYATRSASFDEVILSTQLDIDRGVINPGNGINNMDDRNQTFADLHTGLLYYNNKYWFGISGHHLLRPELSFLTDDQDRLAIKYAAHGGVKFDLLAGSINDYFNNTQQERTLSFAFNYKKQGVYDQLDIGTELYLEPLILGLWYRGLPTNFGLPNNEALITMVGITLDSGLDIGYSYDFTLSKLGWRNSGGAHEISIRYSFVNQYYLKNSQKRLPTFKY</sequence>